<name>A0ABD6F3G1_9BILA</name>
<feature type="non-terminal residue" evidence="1">
    <location>
        <position position="181"/>
    </location>
</feature>
<proteinExistence type="predicted"/>
<accession>A0ABD6F3G1</accession>
<dbReference type="Proteomes" id="UP001608902">
    <property type="component" value="Unassembled WGS sequence"/>
</dbReference>
<comment type="caution">
    <text evidence="1">The sequence shown here is derived from an EMBL/GenBank/DDBJ whole genome shotgun (WGS) entry which is preliminary data.</text>
</comment>
<reference evidence="1 2" key="1">
    <citation type="submission" date="2024-08" db="EMBL/GenBank/DDBJ databases">
        <title>Gnathostoma spinigerum genome.</title>
        <authorList>
            <person name="Gonzalez-Bertolin B."/>
            <person name="Monzon S."/>
            <person name="Zaballos A."/>
            <person name="Jimenez P."/>
            <person name="Dekumyoy P."/>
            <person name="Varona S."/>
            <person name="Cuesta I."/>
            <person name="Sumanam S."/>
            <person name="Adisakwattana P."/>
            <person name="Gasser R.B."/>
            <person name="Hernandez-Gonzalez A."/>
            <person name="Young N.D."/>
            <person name="Perteguer M.J."/>
        </authorList>
    </citation>
    <scope>NUCLEOTIDE SEQUENCE [LARGE SCALE GENOMIC DNA]</scope>
    <source>
        <strain evidence="1">AL3</strain>
        <tissue evidence="1">Liver</tissue>
    </source>
</reference>
<gene>
    <name evidence="1" type="ORF">AB6A40_011026</name>
</gene>
<organism evidence="1 2">
    <name type="scientific">Gnathostoma spinigerum</name>
    <dbReference type="NCBI Taxonomy" id="75299"/>
    <lineage>
        <taxon>Eukaryota</taxon>
        <taxon>Metazoa</taxon>
        <taxon>Ecdysozoa</taxon>
        <taxon>Nematoda</taxon>
        <taxon>Chromadorea</taxon>
        <taxon>Rhabditida</taxon>
        <taxon>Spirurina</taxon>
        <taxon>Gnathostomatomorpha</taxon>
        <taxon>Gnathostomatoidea</taxon>
        <taxon>Gnathostomatidae</taxon>
        <taxon>Gnathostoma</taxon>
    </lineage>
</organism>
<keyword evidence="2" id="KW-1185">Reference proteome</keyword>
<sequence length="181" mass="19986">MAVNGLYIVQGESNAVVALLKKAHRWPRHQQHLYEQSILYEADPLLRNFTDLRDVLNSVNDLADMNPDTFLSPFLDVIRSEQTNGPVTAQALSSVAKFLSYGLIDSSSIKASNALEKIADAVTHAKFVGSADPGHYEVVLLRILLTLRILLLTPVGRLLSNESVCEIMQSCFRICFEGALS</sequence>
<evidence type="ECO:0000313" key="1">
    <source>
        <dbReference type="EMBL" id="MFH4984317.1"/>
    </source>
</evidence>
<protein>
    <submittedName>
        <fullName evidence="1">Uncharacterized protein</fullName>
    </submittedName>
</protein>
<evidence type="ECO:0000313" key="2">
    <source>
        <dbReference type="Proteomes" id="UP001608902"/>
    </source>
</evidence>
<dbReference type="AlphaFoldDB" id="A0ABD6F3G1"/>
<dbReference type="EMBL" id="JBGFUD010016628">
    <property type="protein sequence ID" value="MFH4984317.1"/>
    <property type="molecule type" value="Genomic_DNA"/>
</dbReference>